<dbReference type="OrthoDB" id="9799209at2"/>
<dbReference type="GO" id="GO:0005886">
    <property type="term" value="C:plasma membrane"/>
    <property type="evidence" value="ECO:0007669"/>
    <property type="project" value="UniProtKB-SubCell"/>
</dbReference>
<evidence type="ECO:0000313" key="12">
    <source>
        <dbReference type="EMBL" id="RIJ29643.1"/>
    </source>
</evidence>
<dbReference type="Proteomes" id="UP000265845">
    <property type="component" value="Unassembled WGS sequence"/>
</dbReference>
<evidence type="ECO:0000256" key="3">
    <source>
        <dbReference type="ARBA" id="ARBA00022475"/>
    </source>
</evidence>
<accession>A0A399RGJ9</accession>
<dbReference type="PANTHER" id="PTHR30347">
    <property type="entry name" value="POTASSIUM CHANNEL RELATED"/>
    <property type="match status" value="1"/>
</dbReference>
<proteinExistence type="inferred from homology"/>
<feature type="transmembrane region" description="Helical" evidence="8">
    <location>
        <begin position="125"/>
        <end position="145"/>
    </location>
</feature>
<dbReference type="GO" id="GO:0008381">
    <property type="term" value="F:mechanosensitive monoatomic ion channel activity"/>
    <property type="evidence" value="ECO:0007669"/>
    <property type="project" value="UniProtKB-ARBA"/>
</dbReference>
<dbReference type="InterPro" id="IPR052702">
    <property type="entry name" value="MscS-like_channel"/>
</dbReference>
<dbReference type="Pfam" id="PF21088">
    <property type="entry name" value="MS_channel_1st"/>
    <property type="match status" value="1"/>
</dbReference>
<evidence type="ECO:0000256" key="7">
    <source>
        <dbReference type="SAM" id="MobiDB-lite"/>
    </source>
</evidence>
<protein>
    <submittedName>
        <fullName evidence="12">Mechanosensitive ion channel protein MscS</fullName>
    </submittedName>
</protein>
<evidence type="ECO:0000256" key="8">
    <source>
        <dbReference type="SAM" id="Phobius"/>
    </source>
</evidence>
<feature type="compositionally biased region" description="Acidic residues" evidence="7">
    <location>
        <begin position="523"/>
        <end position="533"/>
    </location>
</feature>
<comment type="caution">
    <text evidence="12">The sequence shown here is derived from an EMBL/GenBank/DDBJ whole genome shotgun (WGS) entry which is preliminary data.</text>
</comment>
<dbReference type="SUPFAM" id="SSF82861">
    <property type="entry name" value="Mechanosensitive channel protein MscS (YggB), transmembrane region"/>
    <property type="match status" value="1"/>
</dbReference>
<organism evidence="12 13">
    <name type="scientific">Henriciella algicola</name>
    <dbReference type="NCBI Taxonomy" id="1608422"/>
    <lineage>
        <taxon>Bacteria</taxon>
        <taxon>Pseudomonadati</taxon>
        <taxon>Pseudomonadota</taxon>
        <taxon>Alphaproteobacteria</taxon>
        <taxon>Hyphomonadales</taxon>
        <taxon>Hyphomonadaceae</taxon>
        <taxon>Henriciella</taxon>
    </lineage>
</organism>
<feature type="domain" description="Mechanosensitive ion channel MscS" evidence="9">
    <location>
        <begin position="305"/>
        <end position="371"/>
    </location>
</feature>
<dbReference type="Gene3D" id="3.30.70.100">
    <property type="match status" value="1"/>
</dbReference>
<name>A0A399RGJ9_9PROT</name>
<dbReference type="InterPro" id="IPR049142">
    <property type="entry name" value="MS_channel_1st"/>
</dbReference>
<dbReference type="InterPro" id="IPR049278">
    <property type="entry name" value="MS_channel_C"/>
</dbReference>
<dbReference type="InterPro" id="IPR023408">
    <property type="entry name" value="MscS_beta-dom_sf"/>
</dbReference>
<dbReference type="InterPro" id="IPR011066">
    <property type="entry name" value="MscS_channel_C_sf"/>
</dbReference>
<feature type="transmembrane region" description="Helical" evidence="8">
    <location>
        <begin position="72"/>
        <end position="93"/>
    </location>
</feature>
<dbReference type="SUPFAM" id="SSF50182">
    <property type="entry name" value="Sm-like ribonucleoproteins"/>
    <property type="match status" value="1"/>
</dbReference>
<evidence type="ECO:0000256" key="1">
    <source>
        <dbReference type="ARBA" id="ARBA00004651"/>
    </source>
</evidence>
<keyword evidence="4 8" id="KW-0812">Transmembrane</keyword>
<dbReference type="SUPFAM" id="SSF82689">
    <property type="entry name" value="Mechanosensitive channel protein MscS (YggB), C-terminal domain"/>
    <property type="match status" value="1"/>
</dbReference>
<dbReference type="Pfam" id="PF21082">
    <property type="entry name" value="MS_channel_3rd"/>
    <property type="match status" value="1"/>
</dbReference>
<gene>
    <name evidence="12" type="ORF">D1222_08755</name>
</gene>
<evidence type="ECO:0000256" key="2">
    <source>
        <dbReference type="ARBA" id="ARBA00008017"/>
    </source>
</evidence>
<keyword evidence="13" id="KW-1185">Reference proteome</keyword>
<evidence type="ECO:0000256" key="4">
    <source>
        <dbReference type="ARBA" id="ARBA00022692"/>
    </source>
</evidence>
<keyword evidence="6 8" id="KW-0472">Membrane</keyword>
<feature type="transmembrane region" description="Helical" evidence="8">
    <location>
        <begin position="256"/>
        <end position="277"/>
    </location>
</feature>
<keyword evidence="5 8" id="KW-1133">Transmembrane helix</keyword>
<feature type="region of interest" description="Disordered" evidence="7">
    <location>
        <begin position="489"/>
        <end position="533"/>
    </location>
</feature>
<dbReference type="Gene3D" id="1.10.287.1260">
    <property type="match status" value="1"/>
</dbReference>
<dbReference type="Pfam" id="PF00924">
    <property type="entry name" value="MS_channel_2nd"/>
    <property type="match status" value="1"/>
</dbReference>
<feature type="transmembrane region" description="Helical" evidence="8">
    <location>
        <begin position="217"/>
        <end position="235"/>
    </location>
</feature>
<evidence type="ECO:0000256" key="5">
    <source>
        <dbReference type="ARBA" id="ARBA00022989"/>
    </source>
</evidence>
<dbReference type="EMBL" id="QWGA01000006">
    <property type="protein sequence ID" value="RIJ29643.1"/>
    <property type="molecule type" value="Genomic_DNA"/>
</dbReference>
<feature type="domain" description="Mechanosensitive ion channel transmembrane helices 2/3" evidence="11">
    <location>
        <begin position="263"/>
        <end position="303"/>
    </location>
</feature>
<sequence>MTIASFLARQATPSEQIAEELPSGDESAQEGSGDAPDGGDGEGGNDFVQANIEWEDIREGAVSTFQSVQENFFSWASLWQLLAVLAALGVGYITSRYPAKRLRAWADARETRDVLTRLAHSVAKIVWPAFTVVGLWIATAVFEAVGFPNEGLRVAASLMNAWIVVRFVTANMQPGFWQTAIAVIAWTVAALYILHLLDPVVDALNAAAFTVAGVKVTLLRVITSIFIAIVALWLGRIAGDAAQSQLKSNKALNPSIAGILGQVLKVGFMAAAIIVAMSTLGINLTALTVFGGALGVGIGFGLQSIFSNFISGIIILFERSVKVGDFIELQSGVTGLVKEINIRSTLVTTNDNVDILVPNEEFIKAQVINWTLRDARRRMRVGFGVAYGTDKELVKKAALEAAEAVPWTFSGIPGREPQVWLVGFGDSSLDFELVVWLTEEAVKKPSRVKADYNWELHTALYKYEIEIPFPQRDINFRNVGEIALLKDGARVSDTQPKPEALPASSPTPLRDEPEGSTTSLAGEGDDGDGDAGD</sequence>
<dbReference type="InterPro" id="IPR010920">
    <property type="entry name" value="LSM_dom_sf"/>
</dbReference>
<feature type="region of interest" description="Disordered" evidence="7">
    <location>
        <begin position="1"/>
        <end position="46"/>
    </location>
</feature>
<comment type="similarity">
    <text evidence="2">Belongs to the MscS (TC 1.A.23) family.</text>
</comment>
<feature type="transmembrane region" description="Helical" evidence="8">
    <location>
        <begin position="289"/>
        <end position="317"/>
    </location>
</feature>
<dbReference type="AlphaFoldDB" id="A0A399RGJ9"/>
<evidence type="ECO:0000256" key="6">
    <source>
        <dbReference type="ARBA" id="ARBA00023136"/>
    </source>
</evidence>
<feature type="domain" description="Mechanosensitive ion channel MscS C-terminal" evidence="10">
    <location>
        <begin position="383"/>
        <end position="467"/>
    </location>
</feature>
<keyword evidence="3" id="KW-1003">Cell membrane</keyword>
<evidence type="ECO:0000313" key="13">
    <source>
        <dbReference type="Proteomes" id="UP000265845"/>
    </source>
</evidence>
<evidence type="ECO:0000259" key="10">
    <source>
        <dbReference type="Pfam" id="PF21082"/>
    </source>
</evidence>
<reference evidence="12 13" key="1">
    <citation type="submission" date="2018-08" db="EMBL/GenBank/DDBJ databases">
        <title>Henriciella mobilis sp. nov., isolated from seawater.</title>
        <authorList>
            <person name="Cheng H."/>
            <person name="Wu Y.-H."/>
            <person name="Xu X.-W."/>
            <person name="Guo L.-L."/>
        </authorList>
    </citation>
    <scope>NUCLEOTIDE SEQUENCE [LARGE SCALE GENOMIC DNA]</scope>
    <source>
        <strain evidence="12 13">CCUG67844</strain>
    </source>
</reference>
<comment type="subcellular location">
    <subcellularLocation>
        <location evidence="1">Cell membrane</location>
        <topology evidence="1">Multi-pass membrane protein</topology>
    </subcellularLocation>
</comment>
<evidence type="ECO:0000259" key="9">
    <source>
        <dbReference type="Pfam" id="PF00924"/>
    </source>
</evidence>
<dbReference type="InterPro" id="IPR011014">
    <property type="entry name" value="MscS_channel_TM-2"/>
</dbReference>
<dbReference type="Gene3D" id="2.30.30.60">
    <property type="match status" value="1"/>
</dbReference>
<dbReference type="InterPro" id="IPR006685">
    <property type="entry name" value="MscS_channel_2nd"/>
</dbReference>
<feature type="transmembrane region" description="Helical" evidence="8">
    <location>
        <begin position="176"/>
        <end position="197"/>
    </location>
</feature>
<dbReference type="PANTHER" id="PTHR30347:SF1">
    <property type="entry name" value="MECHANOSENSITIVE CHANNEL MSCK"/>
    <property type="match status" value="1"/>
</dbReference>
<evidence type="ECO:0000259" key="11">
    <source>
        <dbReference type="Pfam" id="PF21088"/>
    </source>
</evidence>